<comment type="caution">
    <text evidence="2">The sequence shown here is derived from an EMBL/GenBank/DDBJ whole genome shotgun (WGS) entry which is preliminary data.</text>
</comment>
<evidence type="ECO:0000259" key="1">
    <source>
        <dbReference type="PROSITE" id="PS50965"/>
    </source>
</evidence>
<organism evidence="2 3">
    <name type="scientific">Solibacillus palustris</name>
    <dbReference type="NCBI Taxonomy" id="2908203"/>
    <lineage>
        <taxon>Bacteria</taxon>
        <taxon>Bacillati</taxon>
        <taxon>Bacillota</taxon>
        <taxon>Bacilli</taxon>
        <taxon>Bacillales</taxon>
        <taxon>Caryophanaceae</taxon>
        <taxon>Solibacillus</taxon>
    </lineage>
</organism>
<dbReference type="RefSeq" id="WP_241370869.1">
    <property type="nucleotide sequence ID" value="NZ_JAKZFC010000009.1"/>
</dbReference>
<reference evidence="2 3" key="1">
    <citation type="submission" date="2022-03" db="EMBL/GenBank/DDBJ databases">
        <authorList>
            <person name="Jo J.-H."/>
            <person name="Im W.-T."/>
        </authorList>
    </citation>
    <scope>NUCLEOTIDE SEQUENCE [LARGE SCALE GENOMIC DNA]</scope>
    <source>
        <strain evidence="2 3">MA9</strain>
    </source>
</reference>
<proteinExistence type="predicted"/>
<dbReference type="PROSITE" id="PS50965">
    <property type="entry name" value="NERD"/>
    <property type="match status" value="1"/>
</dbReference>
<evidence type="ECO:0000313" key="3">
    <source>
        <dbReference type="Proteomes" id="UP001316087"/>
    </source>
</evidence>
<dbReference type="Proteomes" id="UP001316087">
    <property type="component" value="Unassembled WGS sequence"/>
</dbReference>
<feature type="domain" description="NERD" evidence="1">
    <location>
        <begin position="27"/>
        <end position="143"/>
    </location>
</feature>
<gene>
    <name evidence="2" type="ORF">LZ480_17705</name>
</gene>
<keyword evidence="3" id="KW-1185">Reference proteome</keyword>
<evidence type="ECO:0000313" key="2">
    <source>
        <dbReference type="EMBL" id="MCH7323710.1"/>
    </source>
</evidence>
<dbReference type="InterPro" id="IPR011528">
    <property type="entry name" value="NERD"/>
</dbReference>
<protein>
    <submittedName>
        <fullName evidence="2">NERD domain-containing protein</fullName>
    </submittedName>
</protein>
<dbReference type="EMBL" id="JAKZFC010000009">
    <property type="protein sequence ID" value="MCH7323710.1"/>
    <property type="molecule type" value="Genomic_DNA"/>
</dbReference>
<dbReference type="Pfam" id="PF08378">
    <property type="entry name" value="NERD"/>
    <property type="match status" value="1"/>
</dbReference>
<accession>A0ABS9UID5</accession>
<sequence>MVNIYRHDNSTFYKLTSYSYLDMLTSKKIRTLYKLVGVLDQVNGTHKILVNVQVPVNEALKTIDAMLLHESGIYVMNIRAKSGWINGRERDHEWKELLHKGKSRTFSNPILETKRLMFALRDQLVEVDEHAFQSVVLFTDDCSFQQIEIQSDNVEVLKMKDLKKWTSSIKGNVISESDIQTLFVTLEGSMSKKNAILKADETVSV</sequence>
<name>A0ABS9UID5_9BACL</name>